<name>A0A5P2G210_9BACT</name>
<dbReference type="InterPro" id="IPR051781">
    <property type="entry name" value="Metallo-dep_Hydrolase"/>
</dbReference>
<dbReference type="RefSeq" id="WP_131329016.1">
    <property type="nucleotide sequence ID" value="NZ_CP044016.1"/>
</dbReference>
<dbReference type="Gene3D" id="3.20.20.140">
    <property type="entry name" value="Metal-dependent hydrolases"/>
    <property type="match status" value="1"/>
</dbReference>
<protein>
    <submittedName>
        <fullName evidence="2">Amidohydrolase family protein</fullName>
    </submittedName>
</protein>
<dbReference type="Gene3D" id="2.30.40.10">
    <property type="entry name" value="Urease, subunit C, domain 1"/>
    <property type="match status" value="1"/>
</dbReference>
<proteinExistence type="predicted"/>
<evidence type="ECO:0000259" key="1">
    <source>
        <dbReference type="Pfam" id="PF01979"/>
    </source>
</evidence>
<dbReference type="SUPFAM" id="SSF51556">
    <property type="entry name" value="Metallo-dependent hydrolases"/>
    <property type="match status" value="1"/>
</dbReference>
<organism evidence="2 3">
    <name type="scientific">Rhizosphaericola mali</name>
    <dbReference type="NCBI Taxonomy" id="2545455"/>
    <lineage>
        <taxon>Bacteria</taxon>
        <taxon>Pseudomonadati</taxon>
        <taxon>Bacteroidota</taxon>
        <taxon>Chitinophagia</taxon>
        <taxon>Chitinophagales</taxon>
        <taxon>Chitinophagaceae</taxon>
        <taxon>Rhizosphaericola</taxon>
    </lineage>
</organism>
<sequence>MKHLPFFVSIFLSASQLVHAQDNVILKHATIIDGKGGVEKNADILIEGKKIIKIGTNLTAAGVKEIDLKGKTIMPSLISDHVHIGNVEGTESNAKFYTRDHILYQLEKYTNYGVNNIMVMGTDRPFLFDSGIRDSSAAGLLPGARIHTAAIGFGAVNGAPPLPMAMDQVFRPTAIDQIPRELDSIKAYKPELVKMWLDDFNGTYKIKMKPEIYKAIIAEAHKRNLRVAAHVYYLSDAHRLVQDGVDILGHSIRDSIIDDQLIQEMKQKGVIYIPTLSLDEFAFIYAKKTEWQNDPFFKASLEPGVYELITSQAYQDKIKNDPLFNTKVKALEIAMKNLKKLYDAGILIALGTDSGAMFVRAQGFSEHLELQLMTEAGLTPMEAIEVATGNAAKAIHIDQDFGTIEAGKVADLLILNANPLDNIKNTRKIYQVWKDGKKVSDGPIKK</sequence>
<dbReference type="InterPro" id="IPR006680">
    <property type="entry name" value="Amidohydro-rel"/>
</dbReference>
<gene>
    <name evidence="2" type="ORF">E0W69_005435</name>
</gene>
<dbReference type="AlphaFoldDB" id="A0A5P2G210"/>
<feature type="domain" description="Amidohydrolase-related" evidence="1">
    <location>
        <begin position="72"/>
        <end position="439"/>
    </location>
</feature>
<dbReference type="PANTHER" id="PTHR43135:SF3">
    <property type="entry name" value="ALPHA-D-RIBOSE 1-METHYLPHOSPHONATE 5-TRIPHOSPHATE DIPHOSPHATASE"/>
    <property type="match status" value="1"/>
</dbReference>
<dbReference type="SUPFAM" id="SSF51338">
    <property type="entry name" value="Composite domain of metallo-dependent hydrolases"/>
    <property type="match status" value="1"/>
</dbReference>
<dbReference type="GO" id="GO:0016810">
    <property type="term" value="F:hydrolase activity, acting on carbon-nitrogen (but not peptide) bonds"/>
    <property type="evidence" value="ECO:0007669"/>
    <property type="project" value="InterPro"/>
</dbReference>
<dbReference type="InterPro" id="IPR011059">
    <property type="entry name" value="Metal-dep_hydrolase_composite"/>
</dbReference>
<dbReference type="KEGG" id="arac:E0W69_005435"/>
<keyword evidence="2" id="KW-0378">Hydrolase</keyword>
<evidence type="ECO:0000313" key="3">
    <source>
        <dbReference type="Proteomes" id="UP000292424"/>
    </source>
</evidence>
<accession>A0A5P2G210</accession>
<keyword evidence="3" id="KW-1185">Reference proteome</keyword>
<dbReference type="PANTHER" id="PTHR43135">
    <property type="entry name" value="ALPHA-D-RIBOSE 1-METHYLPHOSPHONATE 5-TRIPHOSPHATE DIPHOSPHATASE"/>
    <property type="match status" value="1"/>
</dbReference>
<dbReference type="Pfam" id="PF01979">
    <property type="entry name" value="Amidohydro_1"/>
    <property type="match status" value="1"/>
</dbReference>
<reference evidence="2 3" key="1">
    <citation type="submission" date="2019-09" db="EMBL/GenBank/DDBJ databases">
        <title>Complete genome sequence of Arachidicoccus sp. B3-10 isolated from apple orchard soil.</title>
        <authorList>
            <person name="Kim H.S."/>
            <person name="Han K.-I."/>
            <person name="Suh M.K."/>
            <person name="Lee K.C."/>
            <person name="Eom M.K."/>
            <person name="Kim J.-S."/>
            <person name="Kang S.W."/>
            <person name="Sin Y."/>
            <person name="Lee J.-S."/>
        </authorList>
    </citation>
    <scope>NUCLEOTIDE SEQUENCE [LARGE SCALE GENOMIC DNA]</scope>
    <source>
        <strain evidence="2 3">B3-10</strain>
    </source>
</reference>
<dbReference type="InterPro" id="IPR032466">
    <property type="entry name" value="Metal_Hydrolase"/>
</dbReference>
<dbReference type="OrthoDB" id="9797498at2"/>
<evidence type="ECO:0000313" key="2">
    <source>
        <dbReference type="EMBL" id="QES88129.1"/>
    </source>
</evidence>
<dbReference type="Proteomes" id="UP000292424">
    <property type="component" value="Chromosome"/>
</dbReference>
<dbReference type="EMBL" id="CP044016">
    <property type="protein sequence ID" value="QES88129.1"/>
    <property type="molecule type" value="Genomic_DNA"/>
</dbReference>